<protein>
    <submittedName>
        <fullName evidence="1">Homeodomain transcription factor HD2</fullName>
    </submittedName>
</protein>
<name>E0YNP4_9BASI</name>
<feature type="non-terminal residue" evidence="1">
    <location>
        <position position="129"/>
    </location>
</feature>
<dbReference type="GO" id="GO:0003677">
    <property type="term" value="F:DNA binding"/>
    <property type="evidence" value="ECO:0007669"/>
    <property type="project" value="UniProtKB-KW"/>
</dbReference>
<reference evidence="1" key="1">
    <citation type="journal article" date="2010" name="PLoS Genet.">
        <title>A deviation from the bipolar-tetrapolar mating paradigm in an early diverged basidiomycete.</title>
        <authorList>
            <person name="Coelho M.A."/>
            <person name="Sampaio J.P."/>
            <person name="Goncalves P."/>
        </authorList>
    </citation>
    <scope>NUCLEOTIDE SEQUENCE</scope>
    <source>
        <strain evidence="1">PYCC 4915</strain>
    </source>
</reference>
<dbReference type="EMBL" id="HM143853">
    <property type="protein sequence ID" value="ADM24762.1"/>
    <property type="molecule type" value="Genomic_DNA"/>
</dbReference>
<organism evidence="1">
    <name type="scientific">Rhodotorula babjevae</name>
    <dbReference type="NCBI Taxonomy" id="86837"/>
    <lineage>
        <taxon>Eukaryota</taxon>
        <taxon>Fungi</taxon>
        <taxon>Dikarya</taxon>
        <taxon>Basidiomycota</taxon>
        <taxon>Pucciniomycotina</taxon>
        <taxon>Microbotryomycetes</taxon>
        <taxon>Sporidiobolales</taxon>
        <taxon>Sporidiobolaceae</taxon>
        <taxon>Rhodotorula</taxon>
    </lineage>
</organism>
<dbReference type="AlphaFoldDB" id="E0YNP4"/>
<evidence type="ECO:0000313" key="1">
    <source>
        <dbReference type="EMBL" id="ADM24762.1"/>
    </source>
</evidence>
<keyword evidence="1" id="KW-0371">Homeobox</keyword>
<proteinExistence type="predicted"/>
<accession>E0YNP4</accession>
<sequence length="129" mass="13939">MAAAVHARIAASAAAFLDHIAVEHVLPCSSPPSTRHPELAFPEAEDLRPHLRHLGCSTEATTALQNVYEDAYRQLVERGLALHSACQARLCGAAGAGEARGSRAWQQSATLAFERHHRASADLLRDRLL</sequence>
<gene>
    <name evidence="1" type="primary">HD2</name>
</gene>